<dbReference type="PANTHER" id="PTHR33653:SF1">
    <property type="entry name" value="RIBONUCLEASE VAPC2"/>
    <property type="match status" value="1"/>
</dbReference>
<keyword evidence="5 9" id="KW-0378">Hydrolase</keyword>
<dbReference type="PANTHER" id="PTHR33653">
    <property type="entry name" value="RIBONUCLEASE VAPC2"/>
    <property type="match status" value="1"/>
</dbReference>
<proteinExistence type="inferred from homology"/>
<dbReference type="InterPro" id="IPR002716">
    <property type="entry name" value="PIN_dom"/>
</dbReference>
<reference evidence="9 10" key="1">
    <citation type="submission" date="2024-06" db="EMBL/GenBank/DDBJ databases">
        <title>Genomic Encyclopedia of Type Strains, Phase V (KMG-V): Genome sequencing to study the core and pangenomes of soil and plant-associated prokaryotes.</title>
        <authorList>
            <person name="Whitman W."/>
        </authorList>
    </citation>
    <scope>NUCLEOTIDE SEQUENCE [LARGE SCALE GENOMIC DNA]</scope>
    <source>
        <strain evidence="9 10">NE40</strain>
    </source>
</reference>
<dbReference type="InterPro" id="IPR050556">
    <property type="entry name" value="Type_II_TA_system_RNase"/>
</dbReference>
<feature type="domain" description="PIN" evidence="8">
    <location>
        <begin position="4"/>
        <end position="124"/>
    </location>
</feature>
<sequence length="134" mass="14753">MKRYMLDTNTASYIIKGNVESVRERLKDAPAGSVCVSSITAAELLKGAAKLPKESKLPFLVENFLSRIEVLPWAFDEAKGYAEFRTLIESKGKSLGCMDMLIAAHSHSSGTVLVTNDQAFHKLTFALKVEDWAS</sequence>
<dbReference type="GO" id="GO:0016787">
    <property type="term" value="F:hydrolase activity"/>
    <property type="evidence" value="ECO:0007669"/>
    <property type="project" value="UniProtKB-KW"/>
</dbReference>
<evidence type="ECO:0000256" key="2">
    <source>
        <dbReference type="ARBA" id="ARBA00022649"/>
    </source>
</evidence>
<dbReference type="EMBL" id="JBEWTB010000003">
    <property type="protein sequence ID" value="MET4759560.1"/>
    <property type="molecule type" value="Genomic_DNA"/>
</dbReference>
<protein>
    <submittedName>
        <fullName evidence="9">tRNA(fMet)-specific endonuclease VapC</fullName>
        <ecNumber evidence="9">3.1.-.-</ecNumber>
    </submittedName>
</protein>
<evidence type="ECO:0000256" key="4">
    <source>
        <dbReference type="ARBA" id="ARBA00022723"/>
    </source>
</evidence>
<evidence type="ECO:0000256" key="7">
    <source>
        <dbReference type="ARBA" id="ARBA00038093"/>
    </source>
</evidence>
<dbReference type="CDD" id="cd18740">
    <property type="entry name" value="PIN_VapC4-5_FitB-like"/>
    <property type="match status" value="1"/>
</dbReference>
<dbReference type="Gene3D" id="3.40.50.1010">
    <property type="entry name" value="5'-nuclease"/>
    <property type="match status" value="1"/>
</dbReference>
<dbReference type="EC" id="3.1.-.-" evidence="9"/>
<keyword evidence="2" id="KW-1277">Toxin-antitoxin system</keyword>
<keyword evidence="4" id="KW-0479">Metal-binding</keyword>
<organism evidence="9 10">
    <name type="scientific">Endozoicomonas lisbonensis</name>
    <dbReference type="NCBI Taxonomy" id="3120522"/>
    <lineage>
        <taxon>Bacteria</taxon>
        <taxon>Pseudomonadati</taxon>
        <taxon>Pseudomonadota</taxon>
        <taxon>Gammaproteobacteria</taxon>
        <taxon>Oceanospirillales</taxon>
        <taxon>Endozoicomonadaceae</taxon>
        <taxon>Endozoicomonas</taxon>
    </lineage>
</organism>
<comment type="similarity">
    <text evidence="7">Belongs to the PINc/VapC protein family.</text>
</comment>
<dbReference type="Pfam" id="PF01850">
    <property type="entry name" value="PIN"/>
    <property type="match status" value="1"/>
</dbReference>
<name>A0ABV2SP70_9GAMM</name>
<keyword evidence="10" id="KW-1185">Reference proteome</keyword>
<evidence type="ECO:0000259" key="8">
    <source>
        <dbReference type="Pfam" id="PF01850"/>
    </source>
</evidence>
<evidence type="ECO:0000313" key="10">
    <source>
        <dbReference type="Proteomes" id="UP001549366"/>
    </source>
</evidence>
<evidence type="ECO:0000256" key="1">
    <source>
        <dbReference type="ARBA" id="ARBA00001946"/>
    </source>
</evidence>
<comment type="cofactor">
    <cofactor evidence="1">
        <name>Mg(2+)</name>
        <dbReference type="ChEBI" id="CHEBI:18420"/>
    </cofactor>
</comment>
<gene>
    <name evidence="9" type="ORF">V5J35_004879</name>
</gene>
<keyword evidence="9" id="KW-0255">Endonuclease</keyword>
<evidence type="ECO:0000256" key="6">
    <source>
        <dbReference type="ARBA" id="ARBA00022842"/>
    </source>
</evidence>
<dbReference type="SUPFAM" id="SSF88723">
    <property type="entry name" value="PIN domain-like"/>
    <property type="match status" value="1"/>
</dbReference>
<comment type="caution">
    <text evidence="9">The sequence shown here is derived from an EMBL/GenBank/DDBJ whole genome shotgun (WGS) entry which is preliminary data.</text>
</comment>
<evidence type="ECO:0000256" key="3">
    <source>
        <dbReference type="ARBA" id="ARBA00022722"/>
    </source>
</evidence>
<keyword evidence="3" id="KW-0540">Nuclease</keyword>
<accession>A0ABV2SP70</accession>
<evidence type="ECO:0000313" key="9">
    <source>
        <dbReference type="EMBL" id="MET4759560.1"/>
    </source>
</evidence>
<dbReference type="InterPro" id="IPR029060">
    <property type="entry name" value="PIN-like_dom_sf"/>
</dbReference>
<evidence type="ECO:0000256" key="5">
    <source>
        <dbReference type="ARBA" id="ARBA00022801"/>
    </source>
</evidence>
<dbReference type="Proteomes" id="UP001549366">
    <property type="component" value="Unassembled WGS sequence"/>
</dbReference>
<keyword evidence="6" id="KW-0460">Magnesium</keyword>
<dbReference type="GO" id="GO:0004519">
    <property type="term" value="F:endonuclease activity"/>
    <property type="evidence" value="ECO:0007669"/>
    <property type="project" value="UniProtKB-KW"/>
</dbReference>